<proteinExistence type="predicted"/>
<name>A0A7J9FHC1_9ROSI</name>
<evidence type="ECO:0000313" key="4">
    <source>
        <dbReference type="Proteomes" id="UP000593568"/>
    </source>
</evidence>
<dbReference type="AlphaFoldDB" id="A0A7J9FHC1"/>
<evidence type="ECO:0000313" key="3">
    <source>
        <dbReference type="EMBL" id="MBA0784712.1"/>
    </source>
</evidence>
<dbReference type="PANTHER" id="PTHR31286">
    <property type="entry name" value="GLYCINE-RICH CELL WALL STRUCTURAL PROTEIN 1.8-LIKE"/>
    <property type="match status" value="1"/>
</dbReference>
<comment type="caution">
    <text evidence="3">The sequence shown here is derived from an EMBL/GenBank/DDBJ whole genome shotgun (WGS) entry which is preliminary data.</text>
</comment>
<organism evidence="3 4">
    <name type="scientific">Gossypium trilobum</name>
    <dbReference type="NCBI Taxonomy" id="34281"/>
    <lineage>
        <taxon>Eukaryota</taxon>
        <taxon>Viridiplantae</taxon>
        <taxon>Streptophyta</taxon>
        <taxon>Embryophyta</taxon>
        <taxon>Tracheophyta</taxon>
        <taxon>Spermatophyta</taxon>
        <taxon>Magnoliopsida</taxon>
        <taxon>eudicotyledons</taxon>
        <taxon>Gunneridae</taxon>
        <taxon>Pentapetalae</taxon>
        <taxon>rosids</taxon>
        <taxon>malvids</taxon>
        <taxon>Malvales</taxon>
        <taxon>Malvaceae</taxon>
        <taxon>Malvoideae</taxon>
        <taxon>Gossypium</taxon>
    </lineage>
</organism>
<accession>A0A7J9FHC1</accession>
<dbReference type="InterPro" id="IPR025836">
    <property type="entry name" value="Zn_knuckle_CX2CX4HX4C"/>
</dbReference>
<dbReference type="EMBL" id="JABEZW010216026">
    <property type="protein sequence ID" value="MBA0784712.1"/>
    <property type="molecule type" value="Genomic_DNA"/>
</dbReference>
<evidence type="ECO:0000259" key="2">
    <source>
        <dbReference type="Pfam" id="PF14392"/>
    </source>
</evidence>
<sequence>METKLAQLSINEEEEEILQIQGDQRLQTEVGDYQLVGCFLTASVIKLHAMKSTLENLWHPICGVQIRDLGEKRYLFKFFHSMDMERVLKGLPWTFNNHLLILSKLRRGEDPLKIPLVHVPFWVQIHEVPIGLFSESLARQLGNFIGNFLEYDGSDLGKENRNFMRVRVQIDVRKPLRRKKQVMSSGVCSYVKFKYERLSLFCFFCGRLGHNDSYCETKMMMGTDLTVMGWDLSLRAPSRRALSLSSIWLREEGEGDSVGCWRENKFRGPSPRSGDLNGSMQEKIDPILGFSLEGKGSEMNVLMDHDLEDEAVMGEEGKKRNRGEMEGQNCLLSAATKRLADRAQ</sequence>
<evidence type="ECO:0008006" key="5">
    <source>
        <dbReference type="Google" id="ProtNLM"/>
    </source>
</evidence>
<dbReference type="InterPro" id="IPR040256">
    <property type="entry name" value="At4g02000-like"/>
</dbReference>
<keyword evidence="4" id="KW-1185">Reference proteome</keyword>
<reference evidence="3 4" key="1">
    <citation type="journal article" date="2019" name="Genome Biol. Evol.">
        <title>Insights into the evolution of the New World diploid cottons (Gossypium, subgenus Houzingenia) based on genome sequencing.</title>
        <authorList>
            <person name="Grover C.E."/>
            <person name="Arick M.A. 2nd"/>
            <person name="Thrash A."/>
            <person name="Conover J.L."/>
            <person name="Sanders W.S."/>
            <person name="Peterson D.G."/>
            <person name="Frelichowski J.E."/>
            <person name="Scheffler J.A."/>
            <person name="Scheffler B.E."/>
            <person name="Wendel J.F."/>
        </authorList>
    </citation>
    <scope>NUCLEOTIDE SEQUENCE [LARGE SCALE GENOMIC DNA]</scope>
    <source>
        <strain evidence="3">8</strain>
        <tissue evidence="3">Leaf</tissue>
    </source>
</reference>
<protein>
    <recommendedName>
        <fullName evidence="5">CCHC-type domain-containing protein</fullName>
    </recommendedName>
</protein>
<feature type="domain" description="DUF4283" evidence="1">
    <location>
        <begin position="33"/>
        <end position="111"/>
    </location>
</feature>
<gene>
    <name evidence="3" type="ORF">Gotri_026094</name>
</gene>
<dbReference type="Pfam" id="PF14392">
    <property type="entry name" value="zf-CCHC_4"/>
    <property type="match status" value="1"/>
</dbReference>
<dbReference type="PANTHER" id="PTHR31286:SF153">
    <property type="entry name" value="DUF4283 DOMAIN PROTEIN"/>
    <property type="match status" value="1"/>
</dbReference>
<dbReference type="InterPro" id="IPR025558">
    <property type="entry name" value="DUF4283"/>
</dbReference>
<dbReference type="Proteomes" id="UP000593568">
    <property type="component" value="Unassembled WGS sequence"/>
</dbReference>
<evidence type="ECO:0000259" key="1">
    <source>
        <dbReference type="Pfam" id="PF14111"/>
    </source>
</evidence>
<feature type="domain" description="Zinc knuckle CX2CX4HX4C" evidence="2">
    <location>
        <begin position="170"/>
        <end position="216"/>
    </location>
</feature>
<dbReference type="Pfam" id="PF14111">
    <property type="entry name" value="DUF4283"/>
    <property type="match status" value="1"/>
</dbReference>